<keyword evidence="2" id="KW-1185">Reference proteome</keyword>
<accession>A0A2I0ASG8</accession>
<gene>
    <name evidence="1" type="ORF">AXF42_Ash008785</name>
</gene>
<name>A0A2I0ASG8_9ASPA</name>
<reference evidence="1 2" key="1">
    <citation type="journal article" date="2017" name="Nature">
        <title>The Apostasia genome and the evolution of orchids.</title>
        <authorList>
            <person name="Zhang G.Q."/>
            <person name="Liu K.W."/>
            <person name="Li Z."/>
            <person name="Lohaus R."/>
            <person name="Hsiao Y.Y."/>
            <person name="Niu S.C."/>
            <person name="Wang J.Y."/>
            <person name="Lin Y.C."/>
            <person name="Xu Q."/>
            <person name="Chen L.J."/>
            <person name="Yoshida K."/>
            <person name="Fujiwara S."/>
            <person name="Wang Z.W."/>
            <person name="Zhang Y.Q."/>
            <person name="Mitsuda N."/>
            <person name="Wang M."/>
            <person name="Liu G.H."/>
            <person name="Pecoraro L."/>
            <person name="Huang H.X."/>
            <person name="Xiao X.J."/>
            <person name="Lin M."/>
            <person name="Wu X.Y."/>
            <person name="Wu W.L."/>
            <person name="Chen Y.Y."/>
            <person name="Chang S.B."/>
            <person name="Sakamoto S."/>
            <person name="Ohme-Takagi M."/>
            <person name="Yagi M."/>
            <person name="Zeng S.J."/>
            <person name="Shen C.Y."/>
            <person name="Yeh C.M."/>
            <person name="Luo Y.B."/>
            <person name="Tsai W.C."/>
            <person name="Van de Peer Y."/>
            <person name="Liu Z.J."/>
        </authorList>
    </citation>
    <scope>NUCLEOTIDE SEQUENCE [LARGE SCALE GENOMIC DNA]</scope>
    <source>
        <strain evidence="2">cv. Shenzhen</strain>
        <tissue evidence="1">Stem</tissue>
    </source>
</reference>
<dbReference type="AlphaFoldDB" id="A0A2I0ASG8"/>
<dbReference type="EMBL" id="KZ451951">
    <property type="protein sequence ID" value="PKA58498.1"/>
    <property type="molecule type" value="Genomic_DNA"/>
</dbReference>
<proteinExistence type="predicted"/>
<sequence length="77" mass="8087">MRVSGPGNFLALSDVCRAWRAVAKLPSRASHAPVVRFRSAHSSSLVDPSIPTSPAILTSSIAPPMVLYTSTSPAANR</sequence>
<evidence type="ECO:0000313" key="2">
    <source>
        <dbReference type="Proteomes" id="UP000236161"/>
    </source>
</evidence>
<evidence type="ECO:0008006" key="3">
    <source>
        <dbReference type="Google" id="ProtNLM"/>
    </source>
</evidence>
<protein>
    <recommendedName>
        <fullName evidence="3">F-box protein</fullName>
    </recommendedName>
</protein>
<evidence type="ECO:0000313" key="1">
    <source>
        <dbReference type="EMBL" id="PKA58498.1"/>
    </source>
</evidence>
<dbReference type="Proteomes" id="UP000236161">
    <property type="component" value="Unassembled WGS sequence"/>
</dbReference>
<organism evidence="1 2">
    <name type="scientific">Apostasia shenzhenica</name>
    <dbReference type="NCBI Taxonomy" id="1088818"/>
    <lineage>
        <taxon>Eukaryota</taxon>
        <taxon>Viridiplantae</taxon>
        <taxon>Streptophyta</taxon>
        <taxon>Embryophyta</taxon>
        <taxon>Tracheophyta</taxon>
        <taxon>Spermatophyta</taxon>
        <taxon>Magnoliopsida</taxon>
        <taxon>Liliopsida</taxon>
        <taxon>Asparagales</taxon>
        <taxon>Orchidaceae</taxon>
        <taxon>Apostasioideae</taxon>
        <taxon>Apostasia</taxon>
    </lineage>
</organism>